<sequence length="91" mass="10005">MNKTAFLQAEDEFSPANLYIMNADGQNQTRLAATGEFLFGGGPLVWSPDSTRIAFGTIRGIYVIDISNGSFRDLTGNDHDGNLFGFQIDKR</sequence>
<name>K0IIY1_NITGG</name>
<dbReference type="Gene3D" id="2.120.10.30">
    <property type="entry name" value="TolB, C-terminal domain"/>
    <property type="match status" value="1"/>
</dbReference>
<dbReference type="EMBL" id="CP002408">
    <property type="protein sequence ID" value="AFU58087.1"/>
    <property type="molecule type" value="Genomic_DNA"/>
</dbReference>
<gene>
    <name evidence="1" type="ordered locus">Ngar_c11460</name>
</gene>
<dbReference type="InParanoid" id="K0IIY1"/>
<dbReference type="HOGENOM" id="CLU_2420144_0_0_2"/>
<dbReference type="SUPFAM" id="SSF69304">
    <property type="entry name" value="Tricorn protease N-terminal domain"/>
    <property type="match status" value="1"/>
</dbReference>
<keyword evidence="2" id="KW-1185">Reference proteome</keyword>
<dbReference type="AlphaFoldDB" id="K0IIY1"/>
<reference evidence="1 2" key="1">
    <citation type="journal article" date="2012" name="Environ. Microbiol.">
        <title>The genome of the ammonia-oxidizing Candidatus Nitrososphaera gargensis: insights into metabolic versatility and environmental adaptations.</title>
        <authorList>
            <person name="Spang A."/>
            <person name="Poehlein A."/>
            <person name="Offre P."/>
            <person name="Zumbragel S."/>
            <person name="Haider S."/>
            <person name="Rychlik N."/>
            <person name="Nowka B."/>
            <person name="Schmeisser C."/>
            <person name="Lebedeva E.V."/>
            <person name="Rattei T."/>
            <person name="Bohm C."/>
            <person name="Schmid M."/>
            <person name="Galushko A."/>
            <person name="Hatzenpichler R."/>
            <person name="Weinmaier T."/>
            <person name="Daniel R."/>
            <person name="Schleper C."/>
            <person name="Spieck E."/>
            <person name="Streit W."/>
            <person name="Wagner M."/>
        </authorList>
    </citation>
    <scope>NUCLEOTIDE SEQUENCE [LARGE SCALE GENOMIC DNA]</scope>
    <source>
        <strain evidence="2">Ga9.2</strain>
    </source>
</reference>
<accession>K0IIY1</accession>
<dbReference type="KEGG" id="nga:Ngar_c11460"/>
<dbReference type="Proteomes" id="UP000008037">
    <property type="component" value="Chromosome"/>
</dbReference>
<dbReference type="BioCyc" id="CNIT1237085:G1324-1144-MONOMER"/>
<dbReference type="InterPro" id="IPR011042">
    <property type="entry name" value="6-blade_b-propeller_TolB-like"/>
</dbReference>
<organism evidence="1 2">
    <name type="scientific">Nitrososphaera gargensis (strain Ga9.2)</name>
    <dbReference type="NCBI Taxonomy" id="1237085"/>
    <lineage>
        <taxon>Archaea</taxon>
        <taxon>Nitrososphaerota</taxon>
        <taxon>Nitrososphaeria</taxon>
        <taxon>Nitrososphaerales</taxon>
        <taxon>Nitrososphaeraceae</taxon>
        <taxon>Nitrososphaera</taxon>
    </lineage>
</organism>
<evidence type="ECO:0000313" key="1">
    <source>
        <dbReference type="EMBL" id="AFU58087.1"/>
    </source>
</evidence>
<protein>
    <submittedName>
        <fullName evidence="1">Translocation protein TolB signature-containing protein</fullName>
    </submittedName>
</protein>
<dbReference type="STRING" id="1237085.Ngar_c11460"/>
<evidence type="ECO:0000313" key="2">
    <source>
        <dbReference type="Proteomes" id="UP000008037"/>
    </source>
</evidence>
<proteinExistence type="predicted"/>